<dbReference type="EMBL" id="PYAT01000006">
    <property type="protein sequence ID" value="PSL40126.1"/>
    <property type="molecule type" value="Genomic_DNA"/>
</dbReference>
<dbReference type="GO" id="GO:0005886">
    <property type="term" value="C:plasma membrane"/>
    <property type="evidence" value="ECO:0007669"/>
    <property type="project" value="UniProtKB-SubCell"/>
</dbReference>
<evidence type="ECO:0000313" key="12">
    <source>
        <dbReference type="Proteomes" id="UP000242682"/>
    </source>
</evidence>
<dbReference type="InterPro" id="IPR003439">
    <property type="entry name" value="ABC_transporter-like_ATP-bd"/>
</dbReference>
<dbReference type="AlphaFoldDB" id="A0A2P8H1N6"/>
<dbReference type="PROSITE" id="PS00211">
    <property type="entry name" value="ABC_TRANSPORTER_1"/>
    <property type="match status" value="1"/>
</dbReference>
<dbReference type="SUPFAM" id="SSF52540">
    <property type="entry name" value="P-loop containing nucleoside triphosphate hydrolases"/>
    <property type="match status" value="2"/>
</dbReference>
<proteinExistence type="inferred from homology"/>
<dbReference type="InterPro" id="IPR017871">
    <property type="entry name" value="ABC_transporter-like_CS"/>
</dbReference>
<comment type="subcellular location">
    <subcellularLocation>
        <location evidence="1">Cell inner membrane</location>
        <topology evidence="1">Peripheral membrane protein</topology>
    </subcellularLocation>
</comment>
<dbReference type="Gene3D" id="3.40.50.300">
    <property type="entry name" value="P-loop containing nucleotide triphosphate hydrolases"/>
    <property type="match status" value="2"/>
</dbReference>
<evidence type="ECO:0000256" key="6">
    <source>
        <dbReference type="ARBA" id="ARBA00022840"/>
    </source>
</evidence>
<dbReference type="InterPro" id="IPR027417">
    <property type="entry name" value="P-loop_NTPase"/>
</dbReference>
<evidence type="ECO:0000259" key="10">
    <source>
        <dbReference type="PROSITE" id="PS50893"/>
    </source>
</evidence>
<evidence type="ECO:0000256" key="2">
    <source>
        <dbReference type="ARBA" id="ARBA00009404"/>
    </source>
</evidence>
<organism evidence="11 12">
    <name type="scientific">Planomicrobium soli</name>
    <dbReference type="NCBI Taxonomy" id="1176648"/>
    <lineage>
        <taxon>Bacteria</taxon>
        <taxon>Bacillati</taxon>
        <taxon>Bacillota</taxon>
        <taxon>Bacilli</taxon>
        <taxon>Bacillales</taxon>
        <taxon>Caryophanaceae</taxon>
        <taxon>Planomicrobium</taxon>
    </lineage>
</organism>
<dbReference type="CDD" id="cd03215">
    <property type="entry name" value="ABC_Carb_Monos_II"/>
    <property type="match status" value="1"/>
</dbReference>
<dbReference type="PROSITE" id="PS50893">
    <property type="entry name" value="ABC_TRANSPORTER_2"/>
    <property type="match status" value="2"/>
</dbReference>
<comment type="subunit">
    <text evidence="3">The complex is composed of two ATP-binding proteins (LsrA), two transmembrane proteins (LsrC and LsrD) and a solute-binding protein (LsrB).</text>
</comment>
<dbReference type="InterPro" id="IPR050107">
    <property type="entry name" value="ABC_carbohydrate_import_ATPase"/>
</dbReference>
<evidence type="ECO:0000256" key="8">
    <source>
        <dbReference type="ARBA" id="ARBA00023798"/>
    </source>
</evidence>
<evidence type="ECO:0000256" key="7">
    <source>
        <dbReference type="ARBA" id="ARBA00023747"/>
    </source>
</evidence>
<comment type="function">
    <text evidence="7">Part of the ABC transporter complex LsrABCD involved in autoinducer 2 (AI-2) import. Responsible for energy coupling to the transport system.</text>
</comment>
<keyword evidence="12" id="KW-1185">Reference proteome</keyword>
<dbReference type="Proteomes" id="UP000242682">
    <property type="component" value="Unassembled WGS sequence"/>
</dbReference>
<dbReference type="PANTHER" id="PTHR43790:SF2">
    <property type="entry name" value="AUTOINDUCER 2 IMPORT ATP-BINDING PROTEIN LSRA"/>
    <property type="match status" value="1"/>
</dbReference>
<dbReference type="InterPro" id="IPR003593">
    <property type="entry name" value="AAA+_ATPase"/>
</dbReference>
<sequence>MENYLLSMNSIQKTFGKVKALEEANFHLKKGEVHALLGVNGAGKSTLMKILSGVYEQDGGELLLEGSSIRLSSPKAAKEQGIYCVYQEVDTAIVPELSVAENILLDTFVSERNLFVSRPKLYAKAKAILKELQAENIPVQQKAAQLTLAEKQLVLIARALVHSAKIIIFDEPTAPLSIHESEKLFSVIRKLKSQGVGCVFISHRLPEVFEISDRITVMREGTVVETFETPQADQDQIVGSMLGASLSKELINRTHPIGGPLLQVNGLSDGEKLEDITFDVAEGEIVGVVGLVGAGKTELAKALFGSIPLTKGSVNLAGKSLKLKHPEAAIKAGMALIPEERRKEGLFVHESLQTNASFPNLRKFSRGLFMNKAAEKGFAADIIDRLRIKTDSTETPLVHLSGGNQQKVAIGKWISLDSALYLFDEPTKGVDIGAKVDIFKLVRQLAASGKGCIYFSSEIHEAIGISDRILVMYNGQIVKEFSREEATQERILLYASGGKEELSERKRDTVSV</sequence>
<evidence type="ECO:0000313" key="11">
    <source>
        <dbReference type="EMBL" id="PSL40126.1"/>
    </source>
</evidence>
<dbReference type="CDD" id="cd03216">
    <property type="entry name" value="ABC_Carb_Monos_I"/>
    <property type="match status" value="1"/>
</dbReference>
<accession>A0A2P8H1N6</accession>
<comment type="catalytic activity">
    <reaction evidence="9">
        <text>ATP + H2O + (2R,4S)-2-methyl-2,3,3,4-tetrahydroxytetrahydrofuran-[AI-2-binding protein]Side 1 = ADP + phosphate + (2R,4S)-2-methyl-2,3,3,4-tetrahydroxytetrahydrofuranSide 2 + [AI-2-binding protein]Side 1.</text>
        <dbReference type="EC" id="7.6.2.13"/>
    </reaction>
</comment>
<name>A0A2P8H1N6_9BACL</name>
<dbReference type="Pfam" id="PF00005">
    <property type="entry name" value="ABC_tran"/>
    <property type="match status" value="2"/>
</dbReference>
<keyword evidence="5" id="KW-0547">Nucleotide-binding</keyword>
<evidence type="ECO:0000256" key="3">
    <source>
        <dbReference type="ARBA" id="ARBA00011262"/>
    </source>
</evidence>
<comment type="similarity">
    <text evidence="2">Belongs to the ABC transporter superfamily. AI-2 autoinducer porter (TC 3.A.1.2.8) family.</text>
</comment>
<comment type="caution">
    <text evidence="11">The sequence shown here is derived from an EMBL/GenBank/DDBJ whole genome shotgun (WGS) entry which is preliminary data.</text>
</comment>
<dbReference type="GO" id="GO:0005524">
    <property type="term" value="F:ATP binding"/>
    <property type="evidence" value="ECO:0007669"/>
    <property type="project" value="UniProtKB-KW"/>
</dbReference>
<evidence type="ECO:0000256" key="5">
    <source>
        <dbReference type="ARBA" id="ARBA00022741"/>
    </source>
</evidence>
<protein>
    <recommendedName>
        <fullName evidence="4">Autoinducer 2 import ATP-binding protein LsrA</fullName>
        <ecNumber evidence="8">7.6.2.13</ecNumber>
    </recommendedName>
</protein>
<dbReference type="GO" id="GO:0016887">
    <property type="term" value="F:ATP hydrolysis activity"/>
    <property type="evidence" value="ECO:0007669"/>
    <property type="project" value="InterPro"/>
</dbReference>
<dbReference type="EC" id="7.6.2.13" evidence="8"/>
<dbReference type="OrthoDB" id="9771863at2"/>
<evidence type="ECO:0000256" key="4">
    <source>
        <dbReference type="ARBA" id="ARBA00019459"/>
    </source>
</evidence>
<evidence type="ECO:0000256" key="1">
    <source>
        <dbReference type="ARBA" id="ARBA00004417"/>
    </source>
</evidence>
<dbReference type="SMART" id="SM00382">
    <property type="entry name" value="AAA"/>
    <property type="match status" value="2"/>
</dbReference>
<gene>
    <name evidence="11" type="ORF">B0H99_106144</name>
</gene>
<reference evidence="11 12" key="1">
    <citation type="submission" date="2018-03" db="EMBL/GenBank/DDBJ databases">
        <title>Genomic Encyclopedia of Type Strains, Phase III (KMG-III): the genomes of soil and plant-associated and newly described type strains.</title>
        <authorList>
            <person name="Whitman W."/>
        </authorList>
    </citation>
    <scope>NUCLEOTIDE SEQUENCE [LARGE SCALE GENOMIC DNA]</scope>
    <source>
        <strain evidence="11 12">CGMCC 1.12259</strain>
    </source>
</reference>
<dbReference type="PANTHER" id="PTHR43790">
    <property type="entry name" value="CARBOHYDRATE TRANSPORT ATP-BINDING PROTEIN MG119-RELATED"/>
    <property type="match status" value="1"/>
</dbReference>
<feature type="domain" description="ABC transporter" evidence="10">
    <location>
        <begin position="6"/>
        <end position="245"/>
    </location>
</feature>
<evidence type="ECO:0000256" key="9">
    <source>
        <dbReference type="ARBA" id="ARBA00034076"/>
    </source>
</evidence>
<feature type="domain" description="ABC transporter" evidence="10">
    <location>
        <begin position="246"/>
        <end position="499"/>
    </location>
</feature>
<keyword evidence="6 11" id="KW-0067">ATP-binding</keyword>